<sequence>MDLHYRGDGSHRPHDLPLPPDGMPLWRAGRPLKRWRYIGAFSDEVMLCVGSARIGPAASAWWAVWDRRTQRLHGRTWLRRGPVRFDDGGVAVRDGETTIDLRVDEGAGVETICPVDGTKAYTWTRKQAARPIRGRIALPGQPVLGLRALAVVDDSAGYHPRHTAWWWSAGVGTTPDGRTVGWNLVTGINDPPQASERSVWVDGIATEPGPVRFDGLRGIDGHDGERLDFTAEATRERHDNLLVVRSDYEQPFGTFAGTLPGGIELSSGMGVMERHDARW</sequence>
<reference evidence="3" key="1">
    <citation type="submission" date="2021-11" db="EMBL/GenBank/DDBJ databases">
        <title>Cultivation dependent microbiological survey of springs from the worlds oldest radium mine currently devoted to the extraction of radon-saturated water.</title>
        <authorList>
            <person name="Kapinusova G."/>
            <person name="Smrhova T."/>
            <person name="Strejcek M."/>
            <person name="Suman J."/>
            <person name="Jani K."/>
            <person name="Pajer P."/>
            <person name="Uhlik O."/>
        </authorList>
    </citation>
    <scope>NUCLEOTIDE SEQUENCE [LARGE SCALE GENOMIC DNA]</scope>
    <source>
        <strain evidence="3">J379</strain>
    </source>
</reference>
<feature type="region of interest" description="Disordered" evidence="1">
    <location>
        <begin position="1"/>
        <end position="20"/>
    </location>
</feature>
<dbReference type="PANTHER" id="PTHR35868:SF4">
    <property type="entry name" value="DUF2804 DOMAIN-CONTAINING PROTEIN"/>
    <property type="match status" value="1"/>
</dbReference>
<evidence type="ECO:0000313" key="3">
    <source>
        <dbReference type="Proteomes" id="UP001058860"/>
    </source>
</evidence>
<dbReference type="Proteomes" id="UP001058860">
    <property type="component" value="Chromosome"/>
</dbReference>
<dbReference type="PANTHER" id="PTHR35868">
    <property type="entry name" value="DUF2804 DOMAIN-CONTAINING PROTEIN-RELATED"/>
    <property type="match status" value="1"/>
</dbReference>
<evidence type="ECO:0000256" key="1">
    <source>
        <dbReference type="SAM" id="MobiDB-lite"/>
    </source>
</evidence>
<evidence type="ECO:0000313" key="2">
    <source>
        <dbReference type="EMBL" id="UUY03550.1"/>
    </source>
</evidence>
<accession>A0ABY5PGB0</accession>
<dbReference type="RefSeq" id="WP_353864053.1">
    <property type="nucleotide sequence ID" value="NZ_CP088295.1"/>
</dbReference>
<protein>
    <submittedName>
        <fullName evidence="2">DUF2804 domain-containing protein</fullName>
    </submittedName>
</protein>
<name>A0ABY5PGB0_9ACTN</name>
<proteinExistence type="predicted"/>
<gene>
    <name evidence="2" type="ORF">LRS13_23245</name>
</gene>
<feature type="compositionally biased region" description="Basic and acidic residues" evidence="1">
    <location>
        <begin position="1"/>
        <end position="15"/>
    </location>
</feature>
<dbReference type="InterPro" id="IPR021243">
    <property type="entry name" value="DUF2804"/>
</dbReference>
<dbReference type="EMBL" id="CP088295">
    <property type="protein sequence ID" value="UUY03550.1"/>
    <property type="molecule type" value="Genomic_DNA"/>
</dbReference>
<organism evidence="2 3">
    <name type="scientific">Svornostia abyssi</name>
    <dbReference type="NCBI Taxonomy" id="2898438"/>
    <lineage>
        <taxon>Bacteria</taxon>
        <taxon>Bacillati</taxon>
        <taxon>Actinomycetota</taxon>
        <taxon>Thermoleophilia</taxon>
        <taxon>Solirubrobacterales</taxon>
        <taxon>Baekduiaceae</taxon>
        <taxon>Svornostia</taxon>
    </lineage>
</organism>
<keyword evidence="3" id="KW-1185">Reference proteome</keyword>
<dbReference type="Pfam" id="PF10974">
    <property type="entry name" value="DUF2804"/>
    <property type="match status" value="1"/>
</dbReference>